<evidence type="ECO:0000313" key="6">
    <source>
        <dbReference type="Proteomes" id="UP000327439"/>
    </source>
</evidence>
<feature type="domain" description="DC1" evidence="2">
    <location>
        <begin position="13"/>
        <end position="56"/>
    </location>
</feature>
<evidence type="ECO:0000313" key="4">
    <source>
        <dbReference type="EMBL" id="PPR96936.1"/>
    </source>
</evidence>
<proteinExistence type="predicted"/>
<evidence type="ECO:0000259" key="2">
    <source>
        <dbReference type="Pfam" id="PF03107"/>
    </source>
</evidence>
<dbReference type="Pfam" id="PF03107">
    <property type="entry name" value="C1_2"/>
    <property type="match status" value="1"/>
</dbReference>
<dbReference type="EMBL" id="KZ665962">
    <property type="protein sequence ID" value="PPR96936.1"/>
    <property type="molecule type" value="Genomic_DNA"/>
</dbReference>
<dbReference type="PANTHER" id="PTHR46477">
    <property type="entry name" value="CYSTEINE/HISTIDINE-RICH C1 DOMAIN FAMILY PROTEIN"/>
    <property type="match status" value="1"/>
</dbReference>
<dbReference type="OrthoDB" id="1841377at2759"/>
<dbReference type="EMBL" id="CM018211">
    <property type="protein sequence ID" value="KAB2063726.1"/>
    <property type="molecule type" value="Genomic_DNA"/>
</dbReference>
<dbReference type="InterPro" id="IPR046349">
    <property type="entry name" value="C1-like_sf"/>
</dbReference>
<dbReference type="InterPro" id="IPR004146">
    <property type="entry name" value="DC1"/>
</dbReference>
<dbReference type="Proteomes" id="UP000239757">
    <property type="component" value="Unassembled WGS sequence"/>
</dbReference>
<organism evidence="4 5">
    <name type="scientific">Gossypium barbadense</name>
    <name type="common">Sea Island cotton</name>
    <name type="synonym">Hibiscus barbadensis</name>
    <dbReference type="NCBI Taxonomy" id="3634"/>
    <lineage>
        <taxon>Eukaryota</taxon>
        <taxon>Viridiplantae</taxon>
        <taxon>Streptophyta</taxon>
        <taxon>Embryophyta</taxon>
        <taxon>Tracheophyta</taxon>
        <taxon>Spermatophyta</taxon>
        <taxon>Magnoliopsida</taxon>
        <taxon>eudicotyledons</taxon>
        <taxon>Gunneridae</taxon>
        <taxon>Pentapetalae</taxon>
        <taxon>rosids</taxon>
        <taxon>malvids</taxon>
        <taxon>Malvales</taxon>
        <taxon>Malvaceae</taxon>
        <taxon>Malvoideae</taxon>
        <taxon>Gossypium</taxon>
    </lineage>
</organism>
<reference evidence="3 6" key="2">
    <citation type="submission" date="2019-06" db="EMBL/GenBank/DDBJ databases">
        <title>WGS assembly of Gossypium barbadense.</title>
        <authorList>
            <person name="Chen Z.J."/>
            <person name="Sreedasyam A."/>
            <person name="Ando A."/>
            <person name="Song Q."/>
            <person name="De L."/>
            <person name="Hulse-Kemp A."/>
            <person name="Ding M."/>
            <person name="Ye W."/>
            <person name="Kirkbride R."/>
            <person name="Jenkins J."/>
            <person name="Plott C."/>
            <person name="Lovell J."/>
            <person name="Lin Y.-M."/>
            <person name="Vaughn R."/>
            <person name="Liu B."/>
            <person name="Li W."/>
            <person name="Simpson S."/>
            <person name="Scheffler B."/>
            <person name="Saski C."/>
            <person name="Grover C."/>
            <person name="Hu G."/>
            <person name="Conover J."/>
            <person name="Carlson J."/>
            <person name="Shu S."/>
            <person name="Boston L."/>
            <person name="Williams M."/>
            <person name="Peterson D."/>
            <person name="Mcgee K."/>
            <person name="Jones D."/>
            <person name="Wendel J."/>
            <person name="Stelly D."/>
            <person name="Grimwood J."/>
            <person name="Schmutz J."/>
        </authorList>
    </citation>
    <scope>NUCLEOTIDE SEQUENCE [LARGE SCALE GENOMIC DNA]</scope>
    <source>
        <strain evidence="3">1400233.01</strain>
    </source>
</reference>
<evidence type="ECO:0000256" key="1">
    <source>
        <dbReference type="ARBA" id="ARBA00022737"/>
    </source>
</evidence>
<accession>A0A2P5X0R7</accession>
<dbReference type="PANTHER" id="PTHR46477:SF14">
    <property type="entry name" value="C1 DOMAIN FAMILY PROTEIN, PUTATIVE-RELATED"/>
    <property type="match status" value="1"/>
</dbReference>
<dbReference type="SUPFAM" id="SSF57889">
    <property type="entry name" value="Cysteine-rich domain"/>
    <property type="match status" value="2"/>
</dbReference>
<protein>
    <recommendedName>
        <fullName evidence="2">DC1 domain-containing protein</fullName>
    </recommendedName>
</protein>
<name>A0A2P5X0R7_GOSBA</name>
<dbReference type="Proteomes" id="UP000327439">
    <property type="component" value="Chromosome A10"/>
</dbReference>
<gene>
    <name evidence="3" type="ORF">ES319_A10G237000v1</name>
    <name evidence="4" type="ORF">GOBAR_AA23730</name>
</gene>
<evidence type="ECO:0000313" key="3">
    <source>
        <dbReference type="EMBL" id="KAB2063726.1"/>
    </source>
</evidence>
<keyword evidence="1" id="KW-0677">Repeat</keyword>
<sequence length="251" mass="28777">MPTLLKIHDLDGHPEHELEWKKSEVPFICNGCKELGFGVCYQCPDMNCNYILHEECGIRRPTPPFQKFFEDCNFQFHPENPLGPRKCDICTLDIQGFLYQCSYGEHNLHPHCTSLPPVISLPDSDMSIYLRRRIQSKCLKCQSKKISSSRVQGLSYVSSDGKLCYHVTCLKQASLEAWKRDYFNLDVNANDEEKSLALQNLSPKLVVRPSGEQNSKAMKGFKLLIKFIKLLFSALLGDHFTLFSTLFQNFS</sequence>
<dbReference type="AlphaFoldDB" id="A0A2P5X0R7"/>
<keyword evidence="6" id="KW-1185">Reference proteome</keyword>
<evidence type="ECO:0000313" key="5">
    <source>
        <dbReference type="Proteomes" id="UP000239757"/>
    </source>
</evidence>
<reference evidence="4 5" key="1">
    <citation type="submission" date="2015-01" db="EMBL/GenBank/DDBJ databases">
        <title>Genome of allotetraploid Gossypium barbadense reveals genomic plasticity and fiber elongation in cotton evolution.</title>
        <authorList>
            <person name="Chen X."/>
            <person name="Liu X."/>
            <person name="Zhao B."/>
            <person name="Zheng H."/>
            <person name="Hu Y."/>
            <person name="Lu G."/>
            <person name="Yang C."/>
            <person name="Chen J."/>
            <person name="Shan C."/>
            <person name="Zhang L."/>
            <person name="Zhou Y."/>
            <person name="Wang L."/>
            <person name="Guo W."/>
            <person name="Bai Y."/>
            <person name="Ruan J."/>
            <person name="Shangguan X."/>
            <person name="Mao Y."/>
            <person name="Jiang J."/>
            <person name="Zhu Y."/>
            <person name="Lei J."/>
            <person name="Kang H."/>
            <person name="Chen S."/>
            <person name="He X."/>
            <person name="Wang R."/>
            <person name="Wang Y."/>
            <person name="Chen J."/>
            <person name="Wang L."/>
            <person name="Yu S."/>
            <person name="Wang B."/>
            <person name="Wei J."/>
            <person name="Song S."/>
            <person name="Lu X."/>
            <person name="Gao Z."/>
            <person name="Gu W."/>
            <person name="Deng X."/>
            <person name="Ma D."/>
            <person name="Wang S."/>
            <person name="Liang W."/>
            <person name="Fang L."/>
            <person name="Cai C."/>
            <person name="Zhu X."/>
            <person name="Zhou B."/>
            <person name="Zhang Y."/>
            <person name="Chen Z."/>
            <person name="Xu S."/>
            <person name="Zhu R."/>
            <person name="Wang S."/>
            <person name="Zhang T."/>
            <person name="Zhao G."/>
        </authorList>
    </citation>
    <scope>NUCLEOTIDE SEQUENCE [LARGE SCALE GENOMIC DNA]</scope>
    <source>
        <strain evidence="5">cv. Xinhai21</strain>
        <tissue evidence="4">Leaf</tissue>
    </source>
</reference>